<evidence type="ECO:0000313" key="3">
    <source>
        <dbReference type="Proteomes" id="UP001497522"/>
    </source>
</evidence>
<evidence type="ECO:0000313" key="2">
    <source>
        <dbReference type="EMBL" id="CAK9868622.1"/>
    </source>
</evidence>
<keyword evidence="3" id="KW-1185">Reference proteome</keyword>
<evidence type="ECO:0000256" key="1">
    <source>
        <dbReference type="SAM" id="MobiDB-lite"/>
    </source>
</evidence>
<protein>
    <submittedName>
        <fullName evidence="2">Uncharacterized protein</fullName>
    </submittedName>
</protein>
<proteinExistence type="predicted"/>
<gene>
    <name evidence="2" type="ORF">CSSPJE1EN2_LOCUS11581</name>
</gene>
<dbReference type="EMBL" id="OZ023719">
    <property type="protein sequence ID" value="CAK9868622.1"/>
    <property type="molecule type" value="Genomic_DNA"/>
</dbReference>
<reference evidence="2" key="1">
    <citation type="submission" date="2024-03" db="EMBL/GenBank/DDBJ databases">
        <authorList>
            <consortium name="ELIXIR-Norway"/>
            <consortium name="Elixir Norway"/>
        </authorList>
    </citation>
    <scope>NUCLEOTIDE SEQUENCE</scope>
</reference>
<organism evidence="2 3">
    <name type="scientific">Sphagnum jensenii</name>
    <dbReference type="NCBI Taxonomy" id="128206"/>
    <lineage>
        <taxon>Eukaryota</taxon>
        <taxon>Viridiplantae</taxon>
        <taxon>Streptophyta</taxon>
        <taxon>Embryophyta</taxon>
        <taxon>Bryophyta</taxon>
        <taxon>Sphagnophytina</taxon>
        <taxon>Sphagnopsida</taxon>
        <taxon>Sphagnales</taxon>
        <taxon>Sphagnaceae</taxon>
        <taxon>Sphagnum</taxon>
    </lineage>
</organism>
<feature type="region of interest" description="Disordered" evidence="1">
    <location>
        <begin position="1"/>
        <end position="76"/>
    </location>
</feature>
<accession>A0ABP1B255</accession>
<sequence>MSCVPLGPVGRERGTHTGASAVVSSRGLPSTRDTKPDACGEEDDDDDGKPPEACWRLSETGTGTGGYDGGSSPRFP</sequence>
<name>A0ABP1B255_9BRYO</name>
<dbReference type="Proteomes" id="UP001497522">
    <property type="component" value="Chromosome 18"/>
</dbReference>